<dbReference type="Gene3D" id="1.20.1280.290">
    <property type="match status" value="2"/>
</dbReference>
<feature type="transmembrane region" description="Helical" evidence="8">
    <location>
        <begin position="586"/>
        <end position="605"/>
    </location>
</feature>
<keyword evidence="3 8" id="KW-1133">Transmembrane helix</keyword>
<organism evidence="10 12">
    <name type="scientific">Aspergillus hiratsukae</name>
    <dbReference type="NCBI Taxonomy" id="1194566"/>
    <lineage>
        <taxon>Eukaryota</taxon>
        <taxon>Fungi</taxon>
        <taxon>Dikarya</taxon>
        <taxon>Ascomycota</taxon>
        <taxon>Pezizomycotina</taxon>
        <taxon>Eurotiomycetes</taxon>
        <taxon>Eurotiomycetidae</taxon>
        <taxon>Eurotiales</taxon>
        <taxon>Aspergillaceae</taxon>
        <taxon>Aspergillus</taxon>
        <taxon>Aspergillus subgen. Fumigati</taxon>
    </lineage>
</organism>
<dbReference type="PANTHER" id="PTHR16201:SF34">
    <property type="entry name" value="LYSOSOMAL AMINO ACID TRANSPORTER 1"/>
    <property type="match status" value="1"/>
</dbReference>
<evidence type="ECO:0000256" key="1">
    <source>
        <dbReference type="ARBA" id="ARBA00004141"/>
    </source>
</evidence>
<accession>A0A8H6PJP7</accession>
<feature type="compositionally biased region" description="Low complexity" evidence="7">
    <location>
        <begin position="62"/>
        <end position="72"/>
    </location>
</feature>
<dbReference type="GO" id="GO:0000329">
    <property type="term" value="C:fungal-type vacuole membrane"/>
    <property type="evidence" value="ECO:0007669"/>
    <property type="project" value="TreeGrafter"/>
</dbReference>
<comment type="catalytic activity">
    <reaction evidence="6">
        <text>L-histidine(out) + L-arginine(in) = L-histidine(in) + L-arginine(out)</text>
        <dbReference type="Rhea" id="RHEA:71063"/>
        <dbReference type="ChEBI" id="CHEBI:32682"/>
        <dbReference type="ChEBI" id="CHEBI:57595"/>
    </reaction>
</comment>
<dbReference type="SMART" id="SM00679">
    <property type="entry name" value="CTNS"/>
    <property type="match status" value="2"/>
</dbReference>
<dbReference type="Proteomes" id="UP000662466">
    <property type="component" value="Unassembled WGS sequence"/>
</dbReference>
<dbReference type="InterPro" id="IPR051415">
    <property type="entry name" value="LAAT-1"/>
</dbReference>
<comment type="caution">
    <text evidence="10">The sequence shown here is derived from an EMBL/GenBank/DDBJ whole genome shotgun (WGS) entry which is preliminary data.</text>
</comment>
<feature type="transmembrane region" description="Helical" evidence="8">
    <location>
        <begin position="321"/>
        <end position="345"/>
    </location>
</feature>
<feature type="transmembrane region" description="Helical" evidence="8">
    <location>
        <begin position="351"/>
        <end position="374"/>
    </location>
</feature>
<dbReference type="GO" id="GO:0015174">
    <property type="term" value="F:basic amino acid transmembrane transporter activity"/>
    <property type="evidence" value="ECO:0007669"/>
    <property type="project" value="TreeGrafter"/>
</dbReference>
<evidence type="ECO:0000256" key="2">
    <source>
        <dbReference type="ARBA" id="ARBA00022692"/>
    </source>
</evidence>
<dbReference type="GO" id="GO:0034488">
    <property type="term" value="P:basic amino acid transmembrane export from vacuole"/>
    <property type="evidence" value="ECO:0007669"/>
    <property type="project" value="TreeGrafter"/>
</dbReference>
<dbReference type="EMBL" id="JACBAD010002130">
    <property type="protein sequence ID" value="KAF7113593.1"/>
    <property type="molecule type" value="Genomic_DNA"/>
</dbReference>
<protein>
    <recommendedName>
        <fullName evidence="13">PQ loop repeat protein</fullName>
    </recommendedName>
</protein>
<feature type="transmembrane region" description="Helical" evidence="8">
    <location>
        <begin position="213"/>
        <end position="234"/>
    </location>
</feature>
<evidence type="ECO:0000313" key="12">
    <source>
        <dbReference type="Proteomes" id="UP000662466"/>
    </source>
</evidence>
<evidence type="ECO:0000256" key="5">
    <source>
        <dbReference type="ARBA" id="ARBA00038039"/>
    </source>
</evidence>
<evidence type="ECO:0000313" key="11">
    <source>
        <dbReference type="Proteomes" id="UP000630445"/>
    </source>
</evidence>
<sequence>MSDHYGQYPPHNAPARDPSGGAYYAPQDAPHDYGSGSQQPYGQHGQLEQYTGAYNSQHDLSQQAHQYQQPPQRDFLSPSDALGYQHAPGNHEATGRQGSNAEYYNQHIDGHRDVSRSRRSRSRASSSGTKARSDSRSRSRSGSDGKDRDLAGTLLGGASGYYLGHKKDHGLLGALGGSMARTIISAIGIVTIIMIMRLGITVVTIIMIMRMGITVITVITTMATGIIGATQGIVHTVAVPDACVPYVECMPPPLLYDILPAALPAHCEPSSPFLAAVSSHLHICLPTPLALLSSIFGTLSIISWLFAQLPQIYKNYQLQSTSGLSLSFLVVWCLGDTGNLVGALLTRQATWQVIIASYYVLVDVALVFQFFWYTHYKGRRVVYRAYSHSHHGEDTGSFLEGVPLSEEDSITDITLQKPTTEGSATKDADLLQESSPVAMDGRPLSYTNEKLSSSRRTITRSASGPRLSLASTRTLLLASMLCAVVANAQPTEHDFSHAASQQTSLELIGRIASWTSTVLYLGSRPPQLIKNYRRKSTAGLSPLLFMAAFCGNLFYSASLATNPNAWYDFPPWGGRGWAGADGNDRLEWVGLSIPFFLGAFGVLFLDGCMGLQFLMYGAHDEEQVVSVMDPERGSRWTRVRGWMRGWIPSVSPHREFHDTSVQESQALLRGERERYGTV</sequence>
<feature type="compositionally biased region" description="Polar residues" evidence="7">
    <location>
        <begin position="35"/>
        <end position="61"/>
    </location>
</feature>
<name>A0A8H6PJP7_9EURO</name>
<comment type="subcellular location">
    <subcellularLocation>
        <location evidence="1">Membrane</location>
        <topology evidence="1">Multi-pass membrane protein</topology>
    </subcellularLocation>
</comment>
<dbReference type="FunFam" id="1.20.1280.290:FF:000040">
    <property type="entry name" value="PQ loop repeat protein"/>
    <property type="match status" value="1"/>
</dbReference>
<dbReference type="EMBL" id="JACBAF010002320">
    <property type="protein sequence ID" value="KAF7155239.1"/>
    <property type="molecule type" value="Genomic_DNA"/>
</dbReference>
<evidence type="ECO:0000256" key="7">
    <source>
        <dbReference type="SAM" id="MobiDB-lite"/>
    </source>
</evidence>
<dbReference type="AlphaFoldDB" id="A0A8H6PJP7"/>
<dbReference type="Proteomes" id="UP000630445">
    <property type="component" value="Unassembled WGS sequence"/>
</dbReference>
<dbReference type="PANTHER" id="PTHR16201">
    <property type="entry name" value="SEVEN TRANSMEMBRANE PROTEIN 1-RELATED"/>
    <property type="match status" value="1"/>
</dbReference>
<evidence type="ECO:0000256" key="6">
    <source>
        <dbReference type="ARBA" id="ARBA00050768"/>
    </source>
</evidence>
<evidence type="ECO:0000256" key="8">
    <source>
        <dbReference type="SAM" id="Phobius"/>
    </source>
</evidence>
<evidence type="ECO:0000256" key="3">
    <source>
        <dbReference type="ARBA" id="ARBA00022989"/>
    </source>
</evidence>
<feature type="compositionally biased region" description="Basic and acidic residues" evidence="7">
    <location>
        <begin position="131"/>
        <end position="150"/>
    </location>
</feature>
<keyword evidence="4 8" id="KW-0472">Membrane</keyword>
<feature type="transmembrane region" description="Helical" evidence="8">
    <location>
        <begin position="183"/>
        <end position="206"/>
    </location>
</feature>
<feature type="region of interest" description="Disordered" evidence="7">
    <location>
        <begin position="1"/>
        <end position="150"/>
    </location>
</feature>
<comment type="similarity">
    <text evidence="5">Belongs to the laat-1 family.</text>
</comment>
<evidence type="ECO:0000313" key="10">
    <source>
        <dbReference type="EMBL" id="KAF7155239.1"/>
    </source>
</evidence>
<dbReference type="OrthoDB" id="8048523at2759"/>
<evidence type="ECO:0000313" key="9">
    <source>
        <dbReference type="EMBL" id="KAF7113593.1"/>
    </source>
</evidence>
<feature type="transmembrane region" description="Helical" evidence="8">
    <location>
        <begin position="289"/>
        <end position="309"/>
    </location>
</feature>
<dbReference type="Pfam" id="PF04193">
    <property type="entry name" value="PQ-loop"/>
    <property type="match status" value="2"/>
</dbReference>
<proteinExistence type="inferred from homology"/>
<dbReference type="FunFam" id="1.20.1280.290:FF:000009">
    <property type="entry name" value="PQ loop repeat family protein"/>
    <property type="match status" value="1"/>
</dbReference>
<keyword evidence="2 8" id="KW-0812">Transmembrane</keyword>
<evidence type="ECO:0008006" key="13">
    <source>
        <dbReference type="Google" id="ProtNLM"/>
    </source>
</evidence>
<keyword evidence="11" id="KW-1185">Reference proteome</keyword>
<evidence type="ECO:0000256" key="4">
    <source>
        <dbReference type="ARBA" id="ARBA00023136"/>
    </source>
</evidence>
<dbReference type="InterPro" id="IPR006603">
    <property type="entry name" value="PQ-loop_rpt"/>
</dbReference>
<feature type="transmembrane region" description="Helical" evidence="8">
    <location>
        <begin position="543"/>
        <end position="566"/>
    </location>
</feature>
<gene>
    <name evidence="9" type="ORF">CNMCM5793_002949</name>
    <name evidence="10" type="ORF">CNMCM6106_002694</name>
</gene>
<reference evidence="10" key="1">
    <citation type="submission" date="2020-06" db="EMBL/GenBank/DDBJ databases">
        <title>Draft genome sequences of strains closely related to Aspergillus parafelis and Aspergillus hiratsukae.</title>
        <authorList>
            <person name="Dos Santos R.A.C."/>
            <person name="Rivero-Menendez O."/>
            <person name="Steenwyk J.L."/>
            <person name="Mead M.E."/>
            <person name="Goldman G.H."/>
            <person name="Alastruey-Izquierdo A."/>
            <person name="Rokas A."/>
        </authorList>
    </citation>
    <scope>NUCLEOTIDE SEQUENCE</scope>
    <source>
        <strain evidence="9">CNM-CM5793</strain>
        <strain evidence="10">CNM-CM6106</strain>
    </source>
</reference>